<dbReference type="Proteomes" id="UP000240883">
    <property type="component" value="Unassembled WGS sequence"/>
</dbReference>
<organism evidence="1 2">
    <name type="scientific">Corynespora cassiicola Philippines</name>
    <dbReference type="NCBI Taxonomy" id="1448308"/>
    <lineage>
        <taxon>Eukaryota</taxon>
        <taxon>Fungi</taxon>
        <taxon>Dikarya</taxon>
        <taxon>Ascomycota</taxon>
        <taxon>Pezizomycotina</taxon>
        <taxon>Dothideomycetes</taxon>
        <taxon>Pleosporomycetidae</taxon>
        <taxon>Pleosporales</taxon>
        <taxon>Corynesporascaceae</taxon>
        <taxon>Corynespora</taxon>
    </lineage>
</organism>
<reference evidence="1 2" key="1">
    <citation type="journal article" date="2018" name="Front. Microbiol.">
        <title>Genome-Wide Analysis of Corynespora cassiicola Leaf Fall Disease Putative Effectors.</title>
        <authorList>
            <person name="Lopez D."/>
            <person name="Ribeiro S."/>
            <person name="Label P."/>
            <person name="Fumanal B."/>
            <person name="Venisse J.S."/>
            <person name="Kohler A."/>
            <person name="de Oliveira R.R."/>
            <person name="Labutti K."/>
            <person name="Lipzen A."/>
            <person name="Lail K."/>
            <person name="Bauer D."/>
            <person name="Ohm R.A."/>
            <person name="Barry K.W."/>
            <person name="Spatafora J."/>
            <person name="Grigoriev I.V."/>
            <person name="Martin F.M."/>
            <person name="Pujade-Renaud V."/>
        </authorList>
    </citation>
    <scope>NUCLEOTIDE SEQUENCE [LARGE SCALE GENOMIC DNA]</scope>
    <source>
        <strain evidence="1 2">Philippines</strain>
    </source>
</reference>
<keyword evidence="2" id="KW-1185">Reference proteome</keyword>
<protein>
    <recommendedName>
        <fullName evidence="3">Polysaccharide export protein</fullName>
    </recommendedName>
</protein>
<dbReference type="Pfam" id="PF11735">
    <property type="entry name" value="CAP59_mtransfer"/>
    <property type="match status" value="1"/>
</dbReference>
<evidence type="ECO:0000313" key="1">
    <source>
        <dbReference type="EMBL" id="PSN71007.1"/>
    </source>
</evidence>
<evidence type="ECO:0000313" key="2">
    <source>
        <dbReference type="Proteomes" id="UP000240883"/>
    </source>
</evidence>
<sequence length="398" mass="45695">MHFRRRFSRKIILASAVLFLLFNILEVFHVLYSQRYALRDADLRRPLALRRERIFIASLQHNSGPNLRYNWNGALLNLINALGEDNVYVSIHESDSGDSTKDALKELDQQLDILEVPRTITLSNETHEDAISEPDQSDGWVDTARGRKERRRIPYLAHLRNLSLQPMFDMAASGEMFDRILFLNAIVFSAEDVLRLLNTNNGEYAAACSLDFAEAPHVFDSFALRESDGQQIFSREWPYFRSHDSRRAVQANEPTPVKSCWNGMVFMSSEPFLKSGLRFRGIPDSLAAQHLEASESCLIHADNPESSQKGVFVNPTVRVGYNWGAYEAMKADLSLWQIFSSLWKDRVRRWMTWSSSKDPEVATKLRKWTREGVENKESGSFCLIDDMQVLADDGWEHV</sequence>
<gene>
    <name evidence="1" type="ORF">BS50DRAFT_546043</name>
</gene>
<dbReference type="InterPro" id="IPR021047">
    <property type="entry name" value="Mannosyltransferase_CMT1"/>
</dbReference>
<name>A0A2T2P020_CORCC</name>
<dbReference type="PANTHER" id="PTHR34144:SF7">
    <property type="entry name" value="EXPORT PROTEIN (CAP59), PUTATIVE (AFU_ORTHOLOGUE AFUA_7G05020)-RELATED"/>
    <property type="match status" value="1"/>
</dbReference>
<accession>A0A2T2P020</accession>
<dbReference type="EMBL" id="KZ678131">
    <property type="protein sequence ID" value="PSN71007.1"/>
    <property type="molecule type" value="Genomic_DNA"/>
</dbReference>
<proteinExistence type="predicted"/>
<dbReference type="AlphaFoldDB" id="A0A2T2P020"/>
<dbReference type="OrthoDB" id="262547at2759"/>
<dbReference type="PANTHER" id="PTHR34144">
    <property type="entry name" value="CHROMOSOME 8, WHOLE GENOME SHOTGUN SEQUENCE"/>
    <property type="match status" value="1"/>
</dbReference>
<dbReference type="STRING" id="1448308.A0A2T2P020"/>
<evidence type="ECO:0008006" key="3">
    <source>
        <dbReference type="Google" id="ProtNLM"/>
    </source>
</evidence>